<protein>
    <recommendedName>
        <fullName evidence="9">Signal recognition particle protein</fullName>
        <ecNumber evidence="9">3.6.5.4</ecNumber>
    </recommendedName>
    <alternativeName>
        <fullName evidence="9">Fifty-four homolog</fullName>
    </alternativeName>
</protein>
<evidence type="ECO:0000313" key="11">
    <source>
        <dbReference type="EMBL" id="MET3732748.1"/>
    </source>
</evidence>
<sequence length="447" mass="49500">MFQSLQDKLDKALHTLKGKGQITEINVAETIKEVRRALVDADVSYKVAKDFTDKVKEKAMGQNVITSLNPNQLMVKIVHDELAELMGGEFSDLNVSENPTIILIAGLQGSGKTTFSGKLANYLKTKKGKNPILVAGDVYRPAAIDQLKVLGEQIGVPVYAETENKNPVQIAQNAMQVAKEGKHNVIIIDTAGRLAIDEAMMNEIRQVHQTVRPHETLFVVDSMTGQDAVNTAKAFNDVLDYNGVVLTKLDGDTRGGAALTIRTVVDKPIKFISTGEKMEALDIFYPERMADRILGMGDVVSLVERAQEQFDEEEAKRLQKKIAKNTFDFDDFLKQIQQIKRMGNMKDLMGMIPGAGKALKDVEIDDNAFKGVEAIIHSMTPKERKNPQIIDASRKKRIANGSGTSIQEVNQLLKQFSEMGKMMKFMQSPGGRQMMQAMGKNMQNKEG</sequence>
<dbReference type="EMBL" id="JBEPMO010000018">
    <property type="protein sequence ID" value="MET3732748.1"/>
    <property type="molecule type" value="Genomic_DNA"/>
</dbReference>
<feature type="binding site" evidence="9">
    <location>
        <begin position="106"/>
        <end position="113"/>
    </location>
    <ligand>
        <name>GTP</name>
        <dbReference type="ChEBI" id="CHEBI:37565"/>
    </ligand>
</feature>
<comment type="subunit">
    <text evidence="9">Part of the signal recognition particle protein translocation system, which is composed of SRP and FtsY.</text>
</comment>
<evidence type="ECO:0000259" key="10">
    <source>
        <dbReference type="PROSITE" id="PS00300"/>
    </source>
</evidence>
<evidence type="ECO:0000256" key="7">
    <source>
        <dbReference type="ARBA" id="ARBA00023274"/>
    </source>
</evidence>
<dbReference type="SMART" id="SM00382">
    <property type="entry name" value="AAA"/>
    <property type="match status" value="1"/>
</dbReference>
<keyword evidence="4 9" id="KW-0694">RNA-binding</keyword>
<evidence type="ECO:0000256" key="5">
    <source>
        <dbReference type="ARBA" id="ARBA00023134"/>
    </source>
</evidence>
<evidence type="ECO:0000313" key="12">
    <source>
        <dbReference type="Proteomes" id="UP001549146"/>
    </source>
</evidence>
<dbReference type="PANTHER" id="PTHR11564">
    <property type="entry name" value="SIGNAL RECOGNITION PARTICLE 54K PROTEIN SRP54"/>
    <property type="match status" value="1"/>
</dbReference>
<dbReference type="InterPro" id="IPR027417">
    <property type="entry name" value="P-loop_NTPase"/>
</dbReference>
<accession>A0ABV2LW19</accession>
<keyword evidence="2 9" id="KW-0547">Nucleotide-binding</keyword>
<evidence type="ECO:0000256" key="4">
    <source>
        <dbReference type="ARBA" id="ARBA00022884"/>
    </source>
</evidence>
<reference evidence="11 12" key="1">
    <citation type="submission" date="2024-06" db="EMBL/GenBank/DDBJ databases">
        <title>Genomic Encyclopedia of Type Strains, Phase IV (KMG-IV): sequencing the most valuable type-strain genomes for metagenomic binning, comparative biology and taxonomic classification.</title>
        <authorList>
            <person name="Goeker M."/>
        </authorList>
    </citation>
    <scope>NUCLEOTIDE SEQUENCE [LARGE SCALE GENOMIC DNA]</scope>
    <source>
        <strain evidence="11 12">DSM 29388</strain>
    </source>
</reference>
<dbReference type="InterPro" id="IPR036891">
    <property type="entry name" value="Signal_recog_part_SRP54_M_sf"/>
</dbReference>
<dbReference type="InterPro" id="IPR003593">
    <property type="entry name" value="AAA+_ATPase"/>
</dbReference>
<dbReference type="InterPro" id="IPR013822">
    <property type="entry name" value="Signal_recog_particl_SRP54_hlx"/>
</dbReference>
<evidence type="ECO:0000256" key="2">
    <source>
        <dbReference type="ARBA" id="ARBA00022741"/>
    </source>
</evidence>
<dbReference type="NCBIfam" id="TIGR00959">
    <property type="entry name" value="ffh"/>
    <property type="match status" value="1"/>
</dbReference>
<dbReference type="PANTHER" id="PTHR11564:SF5">
    <property type="entry name" value="SIGNAL RECOGNITION PARTICLE SUBUNIT SRP54"/>
    <property type="match status" value="1"/>
</dbReference>
<dbReference type="InterPro" id="IPR004125">
    <property type="entry name" value="Signal_recog_particle_SRP54_M"/>
</dbReference>
<dbReference type="InterPro" id="IPR000897">
    <property type="entry name" value="SRP54_GTPase_dom"/>
</dbReference>
<dbReference type="Pfam" id="PF00448">
    <property type="entry name" value="SRP54"/>
    <property type="match status" value="1"/>
</dbReference>
<feature type="binding site" evidence="9">
    <location>
        <begin position="189"/>
        <end position="193"/>
    </location>
    <ligand>
        <name>GTP</name>
        <dbReference type="ChEBI" id="CHEBI:37565"/>
    </ligand>
</feature>
<dbReference type="Gene3D" id="1.10.260.30">
    <property type="entry name" value="Signal recognition particle, SRP54 subunit, M-domain"/>
    <property type="match status" value="1"/>
</dbReference>
<comment type="similarity">
    <text evidence="1 9">Belongs to the GTP-binding SRP family. SRP54 subfamily.</text>
</comment>
<keyword evidence="9" id="KW-0963">Cytoplasm</keyword>
<dbReference type="Pfam" id="PF02978">
    <property type="entry name" value="SRP_SPB"/>
    <property type="match status" value="1"/>
</dbReference>
<dbReference type="Proteomes" id="UP001549146">
    <property type="component" value="Unassembled WGS sequence"/>
</dbReference>
<dbReference type="SMART" id="SM00962">
    <property type="entry name" value="SRP54"/>
    <property type="match status" value="1"/>
</dbReference>
<evidence type="ECO:0000256" key="1">
    <source>
        <dbReference type="ARBA" id="ARBA00005450"/>
    </source>
</evidence>
<keyword evidence="5 9" id="KW-0342">GTP-binding</keyword>
<dbReference type="SMART" id="SM00963">
    <property type="entry name" value="SRP54_N"/>
    <property type="match status" value="1"/>
</dbReference>
<proteinExistence type="inferred from homology"/>
<comment type="domain">
    <text evidence="9">Composed of three domains: the N-terminal N domain, which is responsible for interactions with the ribosome, the central G domain, which binds GTP, and the C-terminal M domain, which binds the RNA and the signal sequence of the RNC.</text>
</comment>
<comment type="caution">
    <text evidence="11">The sequence shown here is derived from an EMBL/GenBank/DDBJ whole genome shotgun (WGS) entry which is preliminary data.</text>
</comment>
<keyword evidence="6 9" id="KW-0733">Signal recognition particle</keyword>
<keyword evidence="7 9" id="KW-0687">Ribonucleoprotein</keyword>
<feature type="binding site" evidence="9">
    <location>
        <begin position="247"/>
        <end position="250"/>
    </location>
    <ligand>
        <name>GTP</name>
        <dbReference type="ChEBI" id="CHEBI:37565"/>
    </ligand>
</feature>
<gene>
    <name evidence="9" type="primary">ffh</name>
    <name evidence="11" type="ORF">ABID46_002339</name>
</gene>
<keyword evidence="12" id="KW-1185">Reference proteome</keyword>
<comment type="subcellular location">
    <subcellularLocation>
        <location evidence="9">Cytoplasm</location>
    </subcellularLocation>
    <text evidence="9">The SRP-RNC complex is targeted to the cytoplasmic membrane.</text>
</comment>
<comment type="function">
    <text evidence="9">Involved in targeting and insertion of nascent membrane proteins into the cytoplasmic membrane. Binds to the hydrophobic signal sequence of the ribosome-nascent chain (RNC) as it emerges from the ribosomes. The SRP-RNC complex is then targeted to the cytoplasmic membrane where it interacts with the SRP receptor FtsY.</text>
</comment>
<dbReference type="Gene3D" id="1.20.120.140">
    <property type="entry name" value="Signal recognition particle SRP54, nucleotide-binding domain"/>
    <property type="match status" value="1"/>
</dbReference>
<dbReference type="InterPro" id="IPR004780">
    <property type="entry name" value="SRP"/>
</dbReference>
<dbReference type="SUPFAM" id="SSF52540">
    <property type="entry name" value="P-loop containing nucleoside triphosphate hydrolases"/>
    <property type="match status" value="1"/>
</dbReference>
<evidence type="ECO:0000256" key="6">
    <source>
        <dbReference type="ARBA" id="ARBA00023135"/>
    </source>
</evidence>
<dbReference type="RefSeq" id="WP_354510264.1">
    <property type="nucleotide sequence ID" value="NZ_JBEPMO010000018.1"/>
</dbReference>
<dbReference type="InterPro" id="IPR042101">
    <property type="entry name" value="SRP54_N_sf"/>
</dbReference>
<dbReference type="EC" id="3.6.5.4" evidence="9"/>
<organism evidence="11 12">
    <name type="scientific">Moheibacter stercoris</name>
    <dbReference type="NCBI Taxonomy" id="1628251"/>
    <lineage>
        <taxon>Bacteria</taxon>
        <taxon>Pseudomonadati</taxon>
        <taxon>Bacteroidota</taxon>
        <taxon>Flavobacteriia</taxon>
        <taxon>Flavobacteriales</taxon>
        <taxon>Weeksellaceae</taxon>
        <taxon>Moheibacter</taxon>
    </lineage>
</organism>
<comment type="catalytic activity">
    <reaction evidence="8 9">
        <text>GTP + H2O = GDP + phosphate + H(+)</text>
        <dbReference type="Rhea" id="RHEA:19669"/>
        <dbReference type="ChEBI" id="CHEBI:15377"/>
        <dbReference type="ChEBI" id="CHEBI:15378"/>
        <dbReference type="ChEBI" id="CHEBI:37565"/>
        <dbReference type="ChEBI" id="CHEBI:43474"/>
        <dbReference type="ChEBI" id="CHEBI:58189"/>
        <dbReference type="EC" id="3.6.5.4"/>
    </reaction>
</comment>
<dbReference type="Pfam" id="PF02881">
    <property type="entry name" value="SRP54_N"/>
    <property type="match status" value="1"/>
</dbReference>
<dbReference type="InterPro" id="IPR022941">
    <property type="entry name" value="SRP54"/>
</dbReference>
<feature type="domain" description="SRP54-type proteins GTP-binding" evidence="10">
    <location>
        <begin position="268"/>
        <end position="281"/>
    </location>
</feature>
<evidence type="ECO:0000256" key="3">
    <source>
        <dbReference type="ARBA" id="ARBA00022801"/>
    </source>
</evidence>
<evidence type="ECO:0000256" key="8">
    <source>
        <dbReference type="ARBA" id="ARBA00048027"/>
    </source>
</evidence>
<dbReference type="PROSITE" id="PS00300">
    <property type="entry name" value="SRP54"/>
    <property type="match status" value="1"/>
</dbReference>
<dbReference type="CDD" id="cd18539">
    <property type="entry name" value="SRP_G"/>
    <property type="match status" value="1"/>
</dbReference>
<dbReference type="SUPFAM" id="SSF47446">
    <property type="entry name" value="Signal peptide-binding domain"/>
    <property type="match status" value="1"/>
</dbReference>
<dbReference type="Gene3D" id="3.40.50.300">
    <property type="entry name" value="P-loop containing nucleotide triphosphate hydrolases"/>
    <property type="match status" value="1"/>
</dbReference>
<evidence type="ECO:0000256" key="9">
    <source>
        <dbReference type="HAMAP-Rule" id="MF_00306"/>
    </source>
</evidence>
<name>A0ABV2LW19_9FLAO</name>
<dbReference type="HAMAP" id="MF_00306">
    <property type="entry name" value="SRP54"/>
    <property type="match status" value="1"/>
</dbReference>
<keyword evidence="3 9" id="KW-0378">Hydrolase</keyword>